<gene>
    <name evidence="1" type="primary">ORF185621</name>
</gene>
<protein>
    <submittedName>
        <fullName evidence="1">Uncharacterized protein</fullName>
    </submittedName>
</protein>
<evidence type="ECO:0000313" key="1">
    <source>
        <dbReference type="EMBL" id="CEK91931.1"/>
    </source>
</evidence>
<organism evidence="1">
    <name type="scientific">Arion vulgaris</name>
    <dbReference type="NCBI Taxonomy" id="1028688"/>
    <lineage>
        <taxon>Eukaryota</taxon>
        <taxon>Metazoa</taxon>
        <taxon>Spiralia</taxon>
        <taxon>Lophotrochozoa</taxon>
        <taxon>Mollusca</taxon>
        <taxon>Gastropoda</taxon>
        <taxon>Heterobranchia</taxon>
        <taxon>Euthyneura</taxon>
        <taxon>Panpulmonata</taxon>
        <taxon>Eupulmonata</taxon>
        <taxon>Stylommatophora</taxon>
        <taxon>Helicina</taxon>
        <taxon>Arionoidea</taxon>
        <taxon>Arionidae</taxon>
        <taxon>Arion</taxon>
    </lineage>
</organism>
<proteinExistence type="predicted"/>
<dbReference type="EMBL" id="HACG01045066">
    <property type="protein sequence ID" value="CEK91931.1"/>
    <property type="molecule type" value="Transcribed_RNA"/>
</dbReference>
<reference evidence="1" key="1">
    <citation type="submission" date="2014-12" db="EMBL/GenBank/DDBJ databases">
        <title>Insight into the proteome of Arion vulgaris.</title>
        <authorList>
            <person name="Aradska J."/>
            <person name="Bulat T."/>
            <person name="Smidak R."/>
            <person name="Sarate P."/>
            <person name="Gangsoo J."/>
            <person name="Sialana F."/>
            <person name="Bilban M."/>
            <person name="Lubec G."/>
        </authorList>
    </citation>
    <scope>NUCLEOTIDE SEQUENCE</scope>
    <source>
        <tissue evidence="1">Skin</tissue>
    </source>
</reference>
<feature type="non-terminal residue" evidence="1">
    <location>
        <position position="51"/>
    </location>
</feature>
<sequence length="51" mass="6033">MNTLNPMCYCCIIRQHIEPQHLLGQFNSGSFRGQLENQHTSMLWIDWTIII</sequence>
<name>A0A0B7BHZ9_9EUPU</name>
<accession>A0A0B7BHZ9</accession>
<dbReference type="AlphaFoldDB" id="A0A0B7BHZ9"/>